<organism evidence="11 12">
    <name type="scientific">Piedraia hortae CBS 480.64</name>
    <dbReference type="NCBI Taxonomy" id="1314780"/>
    <lineage>
        <taxon>Eukaryota</taxon>
        <taxon>Fungi</taxon>
        <taxon>Dikarya</taxon>
        <taxon>Ascomycota</taxon>
        <taxon>Pezizomycotina</taxon>
        <taxon>Dothideomycetes</taxon>
        <taxon>Dothideomycetidae</taxon>
        <taxon>Capnodiales</taxon>
        <taxon>Piedraiaceae</taxon>
        <taxon>Piedraia</taxon>
    </lineage>
</organism>
<evidence type="ECO:0000313" key="12">
    <source>
        <dbReference type="Proteomes" id="UP000799421"/>
    </source>
</evidence>
<feature type="non-terminal residue" evidence="11">
    <location>
        <position position="339"/>
    </location>
</feature>
<evidence type="ECO:0000256" key="3">
    <source>
        <dbReference type="ARBA" id="ARBA00022452"/>
    </source>
</evidence>
<dbReference type="InterPro" id="IPR058825">
    <property type="entry name" value="MDM34_N"/>
</dbReference>
<name>A0A6A7C392_9PEZI</name>
<dbReference type="PROSITE" id="PS51847">
    <property type="entry name" value="SMP"/>
    <property type="match status" value="1"/>
</dbReference>
<evidence type="ECO:0000256" key="1">
    <source>
        <dbReference type="ARBA" id="ARBA00004370"/>
    </source>
</evidence>
<reference evidence="11" key="1">
    <citation type="journal article" date="2020" name="Stud. Mycol.">
        <title>101 Dothideomycetes genomes: a test case for predicting lifestyles and emergence of pathogens.</title>
        <authorList>
            <person name="Haridas S."/>
            <person name="Albert R."/>
            <person name="Binder M."/>
            <person name="Bloem J."/>
            <person name="Labutti K."/>
            <person name="Salamov A."/>
            <person name="Andreopoulos B."/>
            <person name="Baker S."/>
            <person name="Barry K."/>
            <person name="Bills G."/>
            <person name="Bluhm B."/>
            <person name="Cannon C."/>
            <person name="Castanera R."/>
            <person name="Culley D."/>
            <person name="Daum C."/>
            <person name="Ezra D."/>
            <person name="Gonzalez J."/>
            <person name="Henrissat B."/>
            <person name="Kuo A."/>
            <person name="Liang C."/>
            <person name="Lipzen A."/>
            <person name="Lutzoni F."/>
            <person name="Magnuson J."/>
            <person name="Mondo S."/>
            <person name="Nolan M."/>
            <person name="Ohm R."/>
            <person name="Pangilinan J."/>
            <person name="Park H.-J."/>
            <person name="Ramirez L."/>
            <person name="Alfaro M."/>
            <person name="Sun H."/>
            <person name="Tritt A."/>
            <person name="Yoshinaga Y."/>
            <person name="Zwiers L.-H."/>
            <person name="Turgeon B."/>
            <person name="Goodwin S."/>
            <person name="Spatafora J."/>
            <person name="Crous P."/>
            <person name="Grigoriev I."/>
        </authorList>
    </citation>
    <scope>NUCLEOTIDE SEQUENCE</scope>
    <source>
        <strain evidence="11">CBS 480.64</strain>
    </source>
</reference>
<accession>A0A6A7C392</accession>
<dbReference type="GO" id="GO:0015914">
    <property type="term" value="P:phospholipid transport"/>
    <property type="evidence" value="ECO:0007669"/>
    <property type="project" value="TreeGrafter"/>
</dbReference>
<dbReference type="OrthoDB" id="17927at2759"/>
<dbReference type="InterPro" id="IPR031468">
    <property type="entry name" value="SMP_LBD"/>
</dbReference>
<dbReference type="CDD" id="cd21673">
    <property type="entry name" value="SMP_Mdm34"/>
    <property type="match status" value="1"/>
</dbReference>
<evidence type="ECO:0000256" key="7">
    <source>
        <dbReference type="ARBA" id="ARBA00023121"/>
    </source>
</evidence>
<dbReference type="Pfam" id="PF26545">
    <property type="entry name" value="Mdm34_N"/>
    <property type="match status" value="1"/>
</dbReference>
<dbReference type="AlphaFoldDB" id="A0A6A7C392"/>
<feature type="domain" description="SMP-LTD" evidence="10">
    <location>
        <begin position="1"/>
        <end position="192"/>
    </location>
</feature>
<dbReference type="Proteomes" id="UP000799421">
    <property type="component" value="Unassembled WGS sequence"/>
</dbReference>
<keyword evidence="5" id="KW-1000">Mitochondrion outer membrane</keyword>
<evidence type="ECO:0000256" key="2">
    <source>
        <dbReference type="ARBA" id="ARBA00022448"/>
    </source>
</evidence>
<evidence type="ECO:0000256" key="5">
    <source>
        <dbReference type="ARBA" id="ARBA00022787"/>
    </source>
</evidence>
<keyword evidence="9" id="KW-0472">Membrane</keyword>
<evidence type="ECO:0000259" key="10">
    <source>
        <dbReference type="PROSITE" id="PS51847"/>
    </source>
</evidence>
<sequence>MAFNFNWSPLIADSDRVRDLLTHALNKSPKPPIIVGDIVVNQLNLGSTPPQLEILEIGDLAEDRFKGIFKMTYTGDAYLTLKTRVQANPLNTFLGARPGFASPQPLAAATGLTIPLQITLSDIRLSGFVMLVFSKQKGITLLFRNDPLDALKVSSTFDAIPFVRDYLQQTIESQLRVLFVEDLPAIIHRLSLRVFPDGPDIVDAPVTQPEHDKEAPVLADSENFASFSQKNLLRLAALSESQRTLSLFTPGMRDTVYRAWASVADPDRGPAPVYRPTLSRISTGIASGPLSTRSYTSEASAASATSLTSRHSVASLPITMASGARARPRKRKNRVVDLR</sequence>
<dbReference type="HAMAP" id="MF_03105">
    <property type="entry name" value="Mdm34"/>
    <property type="match status" value="1"/>
</dbReference>
<keyword evidence="2" id="KW-0813">Transport</keyword>
<gene>
    <name evidence="11" type="ORF">K470DRAFT_202837</name>
</gene>
<keyword evidence="3" id="KW-1134">Transmembrane beta strand</keyword>
<keyword evidence="8" id="KW-0496">Mitochondrion</keyword>
<proteinExistence type="inferred from homology"/>
<dbReference type="PANTHER" id="PTHR28185:SF1">
    <property type="entry name" value="MITOCHONDRIAL DISTRIBUTION AND MORPHOLOGY PROTEIN 34"/>
    <property type="match status" value="1"/>
</dbReference>
<dbReference type="PANTHER" id="PTHR28185">
    <property type="entry name" value="MITOCHONDRIAL DISTRIBUTION AND MORPHOLOGY PROTEIN 34"/>
    <property type="match status" value="1"/>
</dbReference>
<keyword evidence="4" id="KW-0812">Transmembrane</keyword>
<dbReference type="GO" id="GO:0008289">
    <property type="term" value="F:lipid binding"/>
    <property type="evidence" value="ECO:0007669"/>
    <property type="project" value="UniProtKB-KW"/>
</dbReference>
<protein>
    <recommendedName>
        <fullName evidence="10">SMP-LTD domain-containing protein</fullName>
    </recommendedName>
</protein>
<evidence type="ECO:0000313" key="11">
    <source>
        <dbReference type="EMBL" id="KAF2862046.1"/>
    </source>
</evidence>
<evidence type="ECO:0000256" key="8">
    <source>
        <dbReference type="ARBA" id="ARBA00023128"/>
    </source>
</evidence>
<dbReference type="EMBL" id="MU005968">
    <property type="protein sequence ID" value="KAF2862046.1"/>
    <property type="molecule type" value="Genomic_DNA"/>
</dbReference>
<keyword evidence="12" id="KW-1185">Reference proteome</keyword>
<dbReference type="GO" id="GO:0007005">
    <property type="term" value="P:mitochondrion organization"/>
    <property type="evidence" value="ECO:0007669"/>
    <property type="project" value="InterPro"/>
</dbReference>
<dbReference type="GO" id="GO:0032865">
    <property type="term" value="C:ERMES complex"/>
    <property type="evidence" value="ECO:0007669"/>
    <property type="project" value="InterPro"/>
</dbReference>
<comment type="subcellular location">
    <subcellularLocation>
        <location evidence="1">Membrane</location>
    </subcellularLocation>
</comment>
<evidence type="ECO:0000256" key="6">
    <source>
        <dbReference type="ARBA" id="ARBA00023055"/>
    </source>
</evidence>
<evidence type="ECO:0000256" key="9">
    <source>
        <dbReference type="ARBA" id="ARBA00023136"/>
    </source>
</evidence>
<keyword evidence="7" id="KW-0446">Lipid-binding</keyword>
<dbReference type="GO" id="GO:1990456">
    <property type="term" value="P:mitochondrion-endoplasmic reticulum membrane tethering"/>
    <property type="evidence" value="ECO:0007669"/>
    <property type="project" value="TreeGrafter"/>
</dbReference>
<dbReference type="InterPro" id="IPR027536">
    <property type="entry name" value="MDM34"/>
</dbReference>
<evidence type="ECO:0000256" key="4">
    <source>
        <dbReference type="ARBA" id="ARBA00022692"/>
    </source>
</evidence>
<keyword evidence="6" id="KW-0445">Lipid transport</keyword>